<sequence>QAKRKLHRDTYNRKSLNTLQETKHFVVSKVQRTEILQIISTRISEVYRLCKPPI</sequence>
<evidence type="ECO:0000313" key="2">
    <source>
        <dbReference type="Proteomes" id="UP001295444"/>
    </source>
</evidence>
<accession>A0AAD1W2H0</accession>
<protein>
    <submittedName>
        <fullName evidence="1">Uncharacterized protein</fullName>
    </submittedName>
</protein>
<reference evidence="1" key="1">
    <citation type="submission" date="2022-03" db="EMBL/GenBank/DDBJ databases">
        <authorList>
            <person name="Alioto T."/>
            <person name="Alioto T."/>
            <person name="Gomez Garrido J."/>
        </authorList>
    </citation>
    <scope>NUCLEOTIDE SEQUENCE</scope>
</reference>
<proteinExistence type="predicted"/>
<gene>
    <name evidence="1" type="ORF">PECUL_23A019550</name>
</gene>
<organism evidence="1 2">
    <name type="scientific">Pelobates cultripes</name>
    <name type="common">Western spadefoot toad</name>
    <dbReference type="NCBI Taxonomy" id="61616"/>
    <lineage>
        <taxon>Eukaryota</taxon>
        <taxon>Metazoa</taxon>
        <taxon>Chordata</taxon>
        <taxon>Craniata</taxon>
        <taxon>Vertebrata</taxon>
        <taxon>Euteleostomi</taxon>
        <taxon>Amphibia</taxon>
        <taxon>Batrachia</taxon>
        <taxon>Anura</taxon>
        <taxon>Pelobatoidea</taxon>
        <taxon>Pelobatidae</taxon>
        <taxon>Pelobates</taxon>
    </lineage>
</organism>
<name>A0AAD1W2H0_PELCU</name>
<dbReference type="EMBL" id="OW240915">
    <property type="protein sequence ID" value="CAH2285916.1"/>
    <property type="molecule type" value="Genomic_DNA"/>
</dbReference>
<evidence type="ECO:0000313" key="1">
    <source>
        <dbReference type="EMBL" id="CAH2285916.1"/>
    </source>
</evidence>
<feature type="non-terminal residue" evidence="1">
    <location>
        <position position="54"/>
    </location>
</feature>
<feature type="non-terminal residue" evidence="1">
    <location>
        <position position="1"/>
    </location>
</feature>
<dbReference type="AlphaFoldDB" id="A0AAD1W2H0"/>
<keyword evidence="2" id="KW-1185">Reference proteome</keyword>
<dbReference type="Proteomes" id="UP001295444">
    <property type="component" value="Chromosome 04"/>
</dbReference>